<dbReference type="EMBL" id="HBIO01025272">
    <property type="protein sequence ID" value="CAE0474547.1"/>
    <property type="molecule type" value="Transcribed_RNA"/>
</dbReference>
<dbReference type="PROSITE" id="PS51186">
    <property type="entry name" value="GNAT"/>
    <property type="match status" value="1"/>
</dbReference>
<proteinExistence type="predicted"/>
<dbReference type="InterPro" id="IPR000182">
    <property type="entry name" value="GNAT_dom"/>
</dbReference>
<reference evidence="4" key="1">
    <citation type="submission" date="2021-01" db="EMBL/GenBank/DDBJ databases">
        <authorList>
            <person name="Corre E."/>
            <person name="Pelletier E."/>
            <person name="Niang G."/>
            <person name="Scheremetjew M."/>
            <person name="Finn R."/>
            <person name="Kale V."/>
            <person name="Holt S."/>
            <person name="Cochrane G."/>
            <person name="Meng A."/>
            <person name="Brown T."/>
            <person name="Cohen L."/>
        </authorList>
    </citation>
    <scope>NUCLEOTIDE SEQUENCE</scope>
    <source>
        <strain evidence="4">MM31A-1</strain>
    </source>
</reference>
<dbReference type="PANTHER" id="PTHR10545">
    <property type="entry name" value="DIAMINE N-ACETYLTRANSFERASE"/>
    <property type="match status" value="1"/>
</dbReference>
<dbReference type="AlphaFoldDB" id="A0A7S3QDZ2"/>
<dbReference type="InterPro" id="IPR051016">
    <property type="entry name" value="Diverse_Substrate_AcTransf"/>
</dbReference>
<keyword evidence="1" id="KW-0808">Transferase</keyword>
<dbReference type="GO" id="GO:0008080">
    <property type="term" value="F:N-acetyltransferase activity"/>
    <property type="evidence" value="ECO:0007669"/>
    <property type="project" value="UniProtKB-ARBA"/>
</dbReference>
<dbReference type="SUPFAM" id="SSF55729">
    <property type="entry name" value="Acyl-CoA N-acyltransferases (Nat)"/>
    <property type="match status" value="1"/>
</dbReference>
<evidence type="ECO:0000256" key="1">
    <source>
        <dbReference type="ARBA" id="ARBA00022679"/>
    </source>
</evidence>
<keyword evidence="2" id="KW-0012">Acyltransferase</keyword>
<dbReference type="PANTHER" id="PTHR10545:SF29">
    <property type="entry name" value="GH14572P-RELATED"/>
    <property type="match status" value="1"/>
</dbReference>
<dbReference type="Pfam" id="PF00583">
    <property type="entry name" value="Acetyltransf_1"/>
    <property type="match status" value="1"/>
</dbReference>
<accession>A0A7S3QDZ2</accession>
<feature type="domain" description="N-acetyltransferase" evidence="3">
    <location>
        <begin position="79"/>
        <end position="248"/>
    </location>
</feature>
<dbReference type="InterPro" id="IPR016181">
    <property type="entry name" value="Acyl_CoA_acyltransferase"/>
</dbReference>
<evidence type="ECO:0000256" key="2">
    <source>
        <dbReference type="ARBA" id="ARBA00023315"/>
    </source>
</evidence>
<dbReference type="Gene3D" id="3.40.630.30">
    <property type="match status" value="1"/>
</dbReference>
<evidence type="ECO:0000259" key="3">
    <source>
        <dbReference type="PROSITE" id="PS51186"/>
    </source>
</evidence>
<evidence type="ECO:0000313" key="4">
    <source>
        <dbReference type="EMBL" id="CAE0474547.1"/>
    </source>
</evidence>
<gene>
    <name evidence="4" type="ORF">CDEB00056_LOCUS19400</name>
</gene>
<sequence>MESNDLKNCLASRNAWGNSLLPENSIGAYSNLESSIGETIENDSVAIKIDTALSKINEIASKCSMEKIILAKNESMIQMRLRRATECDAESILKLVQGLALYKKASREVSVTAAIYRRDGDGDGDGDEEDRSPLFHCILVEAVTTTKSTEHGLEDKCSIKVIGMGFWYLGYSLVAGKYLYLEDLFIEHEYRGCGCGKGLMYSLAYIALNLSCNRFLWQALKWNTPAFGFTITFDDFAIRSRQNCAFTL</sequence>
<protein>
    <recommendedName>
        <fullName evidence="3">N-acetyltransferase domain-containing protein</fullName>
    </recommendedName>
</protein>
<dbReference type="CDD" id="cd04301">
    <property type="entry name" value="NAT_SF"/>
    <property type="match status" value="1"/>
</dbReference>
<name>A0A7S3QDZ2_9STRA</name>
<organism evidence="4">
    <name type="scientific">Chaetoceros debilis</name>
    <dbReference type="NCBI Taxonomy" id="122233"/>
    <lineage>
        <taxon>Eukaryota</taxon>
        <taxon>Sar</taxon>
        <taxon>Stramenopiles</taxon>
        <taxon>Ochrophyta</taxon>
        <taxon>Bacillariophyta</taxon>
        <taxon>Coscinodiscophyceae</taxon>
        <taxon>Chaetocerotophycidae</taxon>
        <taxon>Chaetocerotales</taxon>
        <taxon>Chaetocerotaceae</taxon>
        <taxon>Chaetoceros</taxon>
    </lineage>
</organism>